<dbReference type="PANTHER" id="PTHR18839:SF0">
    <property type="entry name" value="MITOTIC INTERACTOR AND SUBSTRATE OF PLK1 ISOFORM X1-RELATED"/>
    <property type="match status" value="1"/>
</dbReference>
<proteinExistence type="predicted"/>
<dbReference type="PANTHER" id="PTHR18839">
    <property type="entry name" value="MITOTIC INTERACTOR AND SUBSTRATE OF PLK1 MISP FAMILY MEMBER"/>
    <property type="match status" value="1"/>
</dbReference>
<reference evidence="2" key="2">
    <citation type="submission" date="2025-08" db="UniProtKB">
        <authorList>
            <consortium name="Ensembl"/>
        </authorList>
    </citation>
    <scope>IDENTIFICATION</scope>
</reference>
<reference evidence="2" key="3">
    <citation type="submission" date="2025-09" db="UniProtKB">
        <authorList>
            <consortium name="Ensembl"/>
        </authorList>
    </citation>
    <scope>IDENTIFICATION</scope>
</reference>
<name>A0A3Q1J1H2_ANATE</name>
<dbReference type="RefSeq" id="XP_026201481.1">
    <property type="nucleotide sequence ID" value="XM_026345696.1"/>
</dbReference>
<dbReference type="Proteomes" id="UP000265040">
    <property type="component" value="Chromosome 4"/>
</dbReference>
<dbReference type="AlphaFoldDB" id="A0A3Q1J1H2"/>
<feature type="region of interest" description="Disordered" evidence="1">
    <location>
        <begin position="78"/>
        <end position="102"/>
    </location>
</feature>
<dbReference type="GeneTree" id="ENSGT00940000154739"/>
<feature type="region of interest" description="Disordered" evidence="1">
    <location>
        <begin position="659"/>
        <end position="697"/>
    </location>
</feature>
<sequence>MDSTPRRWVLKPLSPLLQPSDLRTITGPPRNNPPDLDNLVFSSDRISVTHSHSPVVFSSQQGDGCQDVVVQARQVTLSQDRGSMSDEWHCSSPSSPSSSTGSHCGFYSFVDDPASPEAELNEAWMVSPQRQAQLSTLKREKGFKLQTYSSSRKPDSLFSDTNGDLYYKVDPNNGIKVLREEEEMQLRKDIIRNQAPKKNPTFKDQLSVLENLDLSGSTNKLIEGFSVSYIPVSSRPDTFCPAEPGTINNEQINFNAARQQFLKMEQDQLKALLSPPWPSTSHLNSPLQSDRDDSSSQRGETYDSVEISEETTEFKTCEEDETYQGGKVTVCQSVENLSRLNSVFDDLDSGLEELLVEVGGCNSDDVVLSSNTLQKNRSTKSMSDYETPIQREIRLVQEREENLRLSRGLKHSSGRLEMVEIKTKRLQSPLVETKEKTHVSFIIQQDIQKQNQRKEEPWQQAAILGRYKQDPSQKLESDRQDRKTEERSQSESGEAEVSSCCPHRHPEETELYIVQKTFGPSSFTVRNSEIQDTRSFHQDQTTSSSHFPLTLTPQTEITSTMSRSWKENLDSTGLQPRGEGAPDFIEKEIEEYLRREEELRESRKGTICQLFSPAPLVEQATHMAVRQFYPAVNTGKPVSVSSSSPQPSTRLPSVSFVTAQPWTSTPPPPPKSSSSSPVVLQSDPLTPPNSSSPLMVGSVPLPPRGLTETLLQDFEDQRVKLKLEDSSYAGIQPIDDINNEVVESTRVFRHKSQRALRWEAGVFANQENQ</sequence>
<accession>A0A3Q1J1H2</accession>
<dbReference type="GeneID" id="113152441"/>
<dbReference type="CTD" id="126353"/>
<keyword evidence="3" id="KW-1185">Reference proteome</keyword>
<evidence type="ECO:0000256" key="1">
    <source>
        <dbReference type="SAM" id="MobiDB-lite"/>
    </source>
</evidence>
<reference evidence="2" key="1">
    <citation type="submission" date="2021-04" db="EMBL/GenBank/DDBJ databases">
        <authorList>
            <consortium name="Wellcome Sanger Institute Data Sharing"/>
        </authorList>
    </citation>
    <scope>NUCLEOTIDE SEQUENCE [LARGE SCALE GENOMIC DNA]</scope>
</reference>
<dbReference type="RefSeq" id="XP_026201482.1">
    <property type="nucleotide sequence ID" value="XM_026345697.1"/>
</dbReference>
<dbReference type="Ensembl" id="ENSATET00000009546.3">
    <property type="protein sequence ID" value="ENSATEP00000009386.2"/>
    <property type="gene ID" value="ENSATEG00000006608.3"/>
</dbReference>
<dbReference type="InParanoid" id="A0A3Q1J1H2"/>
<evidence type="ECO:0000313" key="2">
    <source>
        <dbReference type="Ensembl" id="ENSATEP00000009386.2"/>
    </source>
</evidence>
<evidence type="ECO:0000313" key="3">
    <source>
        <dbReference type="Proteomes" id="UP000265040"/>
    </source>
</evidence>
<evidence type="ECO:0008006" key="4">
    <source>
        <dbReference type="Google" id="ProtNLM"/>
    </source>
</evidence>
<feature type="compositionally biased region" description="Basic and acidic residues" evidence="1">
    <location>
        <begin position="467"/>
        <end position="489"/>
    </location>
</feature>
<feature type="region of interest" description="Disordered" evidence="1">
    <location>
        <begin position="464"/>
        <end position="504"/>
    </location>
</feature>
<protein>
    <recommendedName>
        <fullName evidence="4">A-kinase anchor protein 2 C-terminal domain-containing protein</fullName>
    </recommendedName>
</protein>
<organism evidence="2 3">
    <name type="scientific">Anabas testudineus</name>
    <name type="common">Climbing perch</name>
    <name type="synonym">Anthias testudineus</name>
    <dbReference type="NCBI Taxonomy" id="64144"/>
    <lineage>
        <taxon>Eukaryota</taxon>
        <taxon>Metazoa</taxon>
        <taxon>Chordata</taxon>
        <taxon>Craniata</taxon>
        <taxon>Vertebrata</taxon>
        <taxon>Euteleostomi</taxon>
        <taxon>Actinopterygii</taxon>
        <taxon>Neopterygii</taxon>
        <taxon>Teleostei</taxon>
        <taxon>Neoteleostei</taxon>
        <taxon>Acanthomorphata</taxon>
        <taxon>Anabantaria</taxon>
        <taxon>Anabantiformes</taxon>
        <taxon>Anabantoidei</taxon>
        <taxon>Anabantidae</taxon>
        <taxon>Anabas</taxon>
    </lineage>
</organism>
<feature type="region of interest" description="Disordered" evidence="1">
    <location>
        <begin position="273"/>
        <end position="318"/>
    </location>
</feature>
<dbReference type="InterPro" id="IPR042779">
    <property type="entry name" value="MISP/MISP3-like"/>
</dbReference>
<dbReference type="RefSeq" id="XP_026201485.1">
    <property type="nucleotide sequence ID" value="XM_026345700.1"/>
</dbReference>